<evidence type="ECO:0000256" key="9">
    <source>
        <dbReference type="ARBA" id="ARBA00023170"/>
    </source>
</evidence>
<keyword evidence="4" id="KW-0732">Signal</keyword>
<keyword evidence="3" id="KW-0812">Transmembrane</keyword>
<protein>
    <recommendedName>
        <fullName evidence="2">guanylate cyclase</fullName>
        <ecNumber evidence="2">4.6.1.2</ecNumber>
    </recommendedName>
</protein>
<evidence type="ECO:0000313" key="15">
    <source>
        <dbReference type="EMBL" id="OTF82932.1"/>
    </source>
</evidence>
<keyword evidence="8" id="KW-0472">Membrane</keyword>
<evidence type="ECO:0000256" key="5">
    <source>
        <dbReference type="ARBA" id="ARBA00022741"/>
    </source>
</evidence>
<dbReference type="InterPro" id="IPR029787">
    <property type="entry name" value="Nucleotide_cyclase"/>
</dbReference>
<reference evidence="15 16" key="1">
    <citation type="submission" date="2017-03" db="EMBL/GenBank/DDBJ databases">
        <title>Genome Survey of Euroglyphus maynei.</title>
        <authorList>
            <person name="Arlian L.G."/>
            <person name="Morgan M.S."/>
            <person name="Rider S.D."/>
        </authorList>
    </citation>
    <scope>NUCLEOTIDE SEQUENCE [LARGE SCALE GENOMIC DNA]</scope>
    <source>
        <strain evidence="15">Arlian Lab</strain>
        <tissue evidence="15">Whole body</tissue>
    </source>
</reference>
<comment type="caution">
    <text evidence="15">The sequence shown here is derived from an EMBL/GenBank/DDBJ whole genome shotgun (WGS) entry which is preliminary data.</text>
</comment>
<dbReference type="PANTHER" id="PTHR11920:SF494">
    <property type="entry name" value="ATRIAL NATRIURETIC PEPTIDE RECEPTOR 2"/>
    <property type="match status" value="1"/>
</dbReference>
<dbReference type="EMBL" id="MUJZ01006076">
    <property type="protein sequence ID" value="OTF82932.1"/>
    <property type="molecule type" value="Genomic_DNA"/>
</dbReference>
<evidence type="ECO:0000259" key="14">
    <source>
        <dbReference type="PROSITE" id="PS50125"/>
    </source>
</evidence>
<evidence type="ECO:0000256" key="12">
    <source>
        <dbReference type="ARBA" id="ARBA00023293"/>
    </source>
</evidence>
<keyword evidence="16" id="KW-1185">Reference proteome</keyword>
<dbReference type="Pfam" id="PF00211">
    <property type="entry name" value="Guanylate_cyc"/>
    <property type="match status" value="1"/>
</dbReference>
<sequence>MAPTTTLSNNITQSPSFVHKNSLEKSDAIDIKQQQPITLSSTTTKLQHSDSLTAGDSMVAPFSNNNNNNNNDSATTSVLEQLIQKCWPQESGDRPNFTSLKETIHKLHESIQFVLISILFQYDAQTKTNNIRMGDKSQLLDTVLNRLEQYANNLELLVEDRTADFLEAKSKAEDLLYQLLPKLVAKQLILGQAVTPQTYEMVTIYFSDIVGFTSLSAESTPMQVIDFLNDLYTCFDSTIENYNVYKVETIGDSYMVVSGLPMRNGDRHAAEIARMSLALLDAVKSFTIRHKPDEQLKLRIGIHTGPCAAGVVGHKMPRYCLFGDTVNTASRMESTGLPLKIHVSEQTQQVLARFKTFKLELRGRIDIKVSVK</sequence>
<evidence type="ECO:0000256" key="4">
    <source>
        <dbReference type="ARBA" id="ARBA00022729"/>
    </source>
</evidence>
<dbReference type="SMART" id="SM00044">
    <property type="entry name" value="CYCc"/>
    <property type="match status" value="1"/>
</dbReference>
<dbReference type="OrthoDB" id="6510100at2759"/>
<evidence type="ECO:0000256" key="6">
    <source>
        <dbReference type="ARBA" id="ARBA00022989"/>
    </source>
</evidence>
<feature type="domain" description="Guanylate cyclase" evidence="14">
    <location>
        <begin position="203"/>
        <end position="333"/>
    </location>
</feature>
<dbReference type="PROSITE" id="PS50125">
    <property type="entry name" value="GUANYLATE_CYCLASE_2"/>
    <property type="match status" value="1"/>
</dbReference>
<dbReference type="GO" id="GO:0007168">
    <property type="term" value="P:receptor guanylyl cyclase signaling pathway"/>
    <property type="evidence" value="ECO:0007669"/>
    <property type="project" value="TreeGrafter"/>
</dbReference>
<dbReference type="FunFam" id="3.30.70.1230:FF:000004">
    <property type="entry name" value="Guanylate cyclase"/>
    <property type="match status" value="1"/>
</dbReference>
<dbReference type="InterPro" id="IPR001054">
    <property type="entry name" value="A/G_cyclase"/>
</dbReference>
<dbReference type="GO" id="GO:0004383">
    <property type="term" value="F:guanylate cyclase activity"/>
    <property type="evidence" value="ECO:0007669"/>
    <property type="project" value="UniProtKB-EC"/>
</dbReference>
<evidence type="ECO:0000256" key="2">
    <source>
        <dbReference type="ARBA" id="ARBA00012202"/>
    </source>
</evidence>
<keyword evidence="7" id="KW-0342">GTP-binding</keyword>
<keyword evidence="6" id="KW-1133">Transmembrane helix</keyword>
<evidence type="ECO:0000256" key="10">
    <source>
        <dbReference type="ARBA" id="ARBA00023180"/>
    </source>
</evidence>
<accession>A0A1Y3BQ65</accession>
<comment type="similarity">
    <text evidence="13">Belongs to the adenylyl cyclase class-4/guanylyl cyclase family.</text>
</comment>
<dbReference type="GO" id="GO:0005525">
    <property type="term" value="F:GTP binding"/>
    <property type="evidence" value="ECO:0007669"/>
    <property type="project" value="UniProtKB-KW"/>
</dbReference>
<dbReference type="GO" id="GO:0005886">
    <property type="term" value="C:plasma membrane"/>
    <property type="evidence" value="ECO:0007669"/>
    <property type="project" value="TreeGrafter"/>
</dbReference>
<dbReference type="SUPFAM" id="SSF55073">
    <property type="entry name" value="Nucleotide cyclase"/>
    <property type="match status" value="1"/>
</dbReference>
<dbReference type="EC" id="4.6.1.2" evidence="2"/>
<comment type="subcellular location">
    <subcellularLocation>
        <location evidence="1">Membrane</location>
        <topology evidence="1">Single-pass type I membrane protein</topology>
    </subcellularLocation>
</comment>
<keyword evidence="10" id="KW-0325">Glycoprotein</keyword>
<organism evidence="15 16">
    <name type="scientific">Euroglyphus maynei</name>
    <name type="common">Mayne's house dust mite</name>
    <dbReference type="NCBI Taxonomy" id="6958"/>
    <lineage>
        <taxon>Eukaryota</taxon>
        <taxon>Metazoa</taxon>
        <taxon>Ecdysozoa</taxon>
        <taxon>Arthropoda</taxon>
        <taxon>Chelicerata</taxon>
        <taxon>Arachnida</taxon>
        <taxon>Acari</taxon>
        <taxon>Acariformes</taxon>
        <taxon>Sarcoptiformes</taxon>
        <taxon>Astigmata</taxon>
        <taxon>Psoroptidia</taxon>
        <taxon>Analgoidea</taxon>
        <taxon>Pyroglyphidae</taxon>
        <taxon>Pyroglyphinae</taxon>
        <taxon>Euroglyphus</taxon>
    </lineage>
</organism>
<gene>
    <name evidence="15" type="ORF">BLA29_004142</name>
</gene>
<evidence type="ECO:0000256" key="7">
    <source>
        <dbReference type="ARBA" id="ARBA00023134"/>
    </source>
</evidence>
<dbReference type="AlphaFoldDB" id="A0A1Y3BQ65"/>
<dbReference type="Proteomes" id="UP000194236">
    <property type="component" value="Unassembled WGS sequence"/>
</dbReference>
<evidence type="ECO:0000256" key="11">
    <source>
        <dbReference type="ARBA" id="ARBA00023239"/>
    </source>
</evidence>
<dbReference type="CDD" id="cd07302">
    <property type="entry name" value="CHD"/>
    <property type="match status" value="1"/>
</dbReference>
<dbReference type="Gene3D" id="6.10.250.780">
    <property type="match status" value="1"/>
</dbReference>
<dbReference type="PANTHER" id="PTHR11920">
    <property type="entry name" value="GUANYLYL CYCLASE"/>
    <property type="match status" value="1"/>
</dbReference>
<dbReference type="PROSITE" id="PS00452">
    <property type="entry name" value="GUANYLATE_CYCLASE_1"/>
    <property type="match status" value="1"/>
</dbReference>
<keyword evidence="11 13" id="KW-0456">Lyase</keyword>
<dbReference type="GO" id="GO:0004016">
    <property type="term" value="F:adenylate cyclase activity"/>
    <property type="evidence" value="ECO:0007669"/>
    <property type="project" value="TreeGrafter"/>
</dbReference>
<dbReference type="InterPro" id="IPR050401">
    <property type="entry name" value="Cyclic_nucleotide_synthase"/>
</dbReference>
<dbReference type="GO" id="GO:0001653">
    <property type="term" value="F:peptide receptor activity"/>
    <property type="evidence" value="ECO:0007669"/>
    <property type="project" value="TreeGrafter"/>
</dbReference>
<dbReference type="Gene3D" id="3.30.70.1230">
    <property type="entry name" value="Nucleotide cyclase"/>
    <property type="match status" value="1"/>
</dbReference>
<keyword evidence="12" id="KW-0141">cGMP biosynthesis</keyword>
<evidence type="ECO:0000256" key="1">
    <source>
        <dbReference type="ARBA" id="ARBA00004479"/>
    </source>
</evidence>
<proteinExistence type="inferred from homology"/>
<dbReference type="GO" id="GO:0035556">
    <property type="term" value="P:intracellular signal transduction"/>
    <property type="evidence" value="ECO:0007669"/>
    <property type="project" value="InterPro"/>
</dbReference>
<keyword evidence="5" id="KW-0547">Nucleotide-binding</keyword>
<name>A0A1Y3BQ65_EURMA</name>
<evidence type="ECO:0000256" key="8">
    <source>
        <dbReference type="ARBA" id="ARBA00023136"/>
    </source>
</evidence>
<dbReference type="InterPro" id="IPR018297">
    <property type="entry name" value="A/G_cyclase_CS"/>
</dbReference>
<evidence type="ECO:0000313" key="16">
    <source>
        <dbReference type="Proteomes" id="UP000194236"/>
    </source>
</evidence>
<keyword evidence="9 15" id="KW-0675">Receptor</keyword>
<evidence type="ECO:0000256" key="13">
    <source>
        <dbReference type="RuleBase" id="RU000405"/>
    </source>
</evidence>
<evidence type="ECO:0000256" key="3">
    <source>
        <dbReference type="ARBA" id="ARBA00022692"/>
    </source>
</evidence>